<dbReference type="EMBL" id="JBHSOD010000055">
    <property type="protein sequence ID" value="MFC5889350.1"/>
    <property type="molecule type" value="Genomic_DNA"/>
</dbReference>
<evidence type="ECO:0000259" key="3">
    <source>
        <dbReference type="Pfam" id="PF13628"/>
    </source>
</evidence>
<dbReference type="Gene3D" id="1.20.1260.10">
    <property type="match status" value="1"/>
</dbReference>
<evidence type="ECO:0000256" key="1">
    <source>
        <dbReference type="SAM" id="MobiDB-lite"/>
    </source>
</evidence>
<feature type="domain" description="DUF4142" evidence="3">
    <location>
        <begin position="77"/>
        <end position="207"/>
    </location>
</feature>
<evidence type="ECO:0000256" key="2">
    <source>
        <dbReference type="SAM" id="Phobius"/>
    </source>
</evidence>
<sequence length="242" mass="25413">MSSLRKKRGPGGAAYGLPLVSRVPRSSATVLIIVAMILTAAALVYPVAKSAGAYRAAPVSDDQDVVQTPSGPLTALDRDFVKRVRLAGLWEIPAGRMALAKGTTPEVKVAGQHLIDGHTDLDRAVLTAAQTLNQSVPSEPSAQQQGWLRQLEAAQGPEFDELFANLLRSAHGQVFAVLAQVRASTQNATVRDLASTANGTVLDHMNVLEDTRLVKFDKLNPAPAGSATPSASRPPAPAGSTR</sequence>
<accession>A0ABW1F5F9</accession>
<dbReference type="PANTHER" id="PTHR38593:SF1">
    <property type="entry name" value="BLR2558 PROTEIN"/>
    <property type="match status" value="1"/>
</dbReference>
<proteinExistence type="predicted"/>
<keyword evidence="2" id="KW-0472">Membrane</keyword>
<organism evidence="4 5">
    <name type="scientific">Kitasatospora aburaviensis</name>
    <dbReference type="NCBI Taxonomy" id="67265"/>
    <lineage>
        <taxon>Bacteria</taxon>
        <taxon>Bacillati</taxon>
        <taxon>Actinomycetota</taxon>
        <taxon>Actinomycetes</taxon>
        <taxon>Kitasatosporales</taxon>
        <taxon>Streptomycetaceae</taxon>
        <taxon>Kitasatospora</taxon>
    </lineage>
</organism>
<keyword evidence="5" id="KW-1185">Reference proteome</keyword>
<dbReference type="Proteomes" id="UP001596067">
    <property type="component" value="Unassembled WGS sequence"/>
</dbReference>
<dbReference type="Pfam" id="PF13628">
    <property type="entry name" value="DUF4142"/>
    <property type="match status" value="1"/>
</dbReference>
<feature type="compositionally biased region" description="Low complexity" evidence="1">
    <location>
        <begin position="221"/>
        <end position="231"/>
    </location>
</feature>
<gene>
    <name evidence="4" type="ORF">ACFP0N_30705</name>
</gene>
<dbReference type="PANTHER" id="PTHR38593">
    <property type="entry name" value="BLR2558 PROTEIN"/>
    <property type="match status" value="1"/>
</dbReference>
<evidence type="ECO:0000313" key="5">
    <source>
        <dbReference type="Proteomes" id="UP001596067"/>
    </source>
</evidence>
<comment type="caution">
    <text evidence="4">The sequence shown here is derived from an EMBL/GenBank/DDBJ whole genome shotgun (WGS) entry which is preliminary data.</text>
</comment>
<keyword evidence="2" id="KW-0812">Transmembrane</keyword>
<dbReference type="RefSeq" id="WP_313766116.1">
    <property type="nucleotide sequence ID" value="NZ_BAAAVH010000048.1"/>
</dbReference>
<dbReference type="InterPro" id="IPR012347">
    <property type="entry name" value="Ferritin-like"/>
</dbReference>
<name>A0ABW1F5F9_9ACTN</name>
<feature type="transmembrane region" description="Helical" evidence="2">
    <location>
        <begin position="28"/>
        <end position="48"/>
    </location>
</feature>
<keyword evidence="2" id="KW-1133">Transmembrane helix</keyword>
<reference evidence="5" key="1">
    <citation type="journal article" date="2019" name="Int. J. Syst. Evol. Microbiol.">
        <title>The Global Catalogue of Microorganisms (GCM) 10K type strain sequencing project: providing services to taxonomists for standard genome sequencing and annotation.</title>
        <authorList>
            <consortium name="The Broad Institute Genomics Platform"/>
            <consortium name="The Broad Institute Genome Sequencing Center for Infectious Disease"/>
            <person name="Wu L."/>
            <person name="Ma J."/>
        </authorList>
    </citation>
    <scope>NUCLEOTIDE SEQUENCE [LARGE SCALE GENOMIC DNA]</scope>
    <source>
        <strain evidence="5">CGMCC 4.1469</strain>
    </source>
</reference>
<feature type="compositionally biased region" description="Pro residues" evidence="1">
    <location>
        <begin position="232"/>
        <end position="242"/>
    </location>
</feature>
<dbReference type="InterPro" id="IPR025419">
    <property type="entry name" value="DUF4142"/>
</dbReference>
<feature type="region of interest" description="Disordered" evidence="1">
    <location>
        <begin position="219"/>
        <end position="242"/>
    </location>
</feature>
<evidence type="ECO:0000313" key="4">
    <source>
        <dbReference type="EMBL" id="MFC5889350.1"/>
    </source>
</evidence>
<protein>
    <submittedName>
        <fullName evidence="4">DUF4142 domain-containing protein</fullName>
    </submittedName>
</protein>